<dbReference type="InterPro" id="IPR003043">
    <property type="entry name" value="Uropor_MeTrfase_CS"/>
</dbReference>
<reference evidence="8 9" key="1">
    <citation type="journal article" date="2009" name="Science">
        <title>Green evolution and dynamic adaptations revealed by genomes of the marine picoeukaryotes Micromonas.</title>
        <authorList>
            <person name="Worden A.Z."/>
            <person name="Lee J.H."/>
            <person name="Mock T."/>
            <person name="Rouze P."/>
            <person name="Simmons M.P."/>
            <person name="Aerts A.L."/>
            <person name="Allen A.E."/>
            <person name="Cuvelier M.L."/>
            <person name="Derelle E."/>
            <person name="Everett M.V."/>
            <person name="Foulon E."/>
            <person name="Grimwood J."/>
            <person name="Gundlach H."/>
            <person name="Henrissat B."/>
            <person name="Napoli C."/>
            <person name="McDonald S.M."/>
            <person name="Parker M.S."/>
            <person name="Rombauts S."/>
            <person name="Salamov A."/>
            <person name="Von Dassow P."/>
            <person name="Badger J.H."/>
            <person name="Coutinho P.M."/>
            <person name="Demir E."/>
            <person name="Dubchak I."/>
            <person name="Gentemann C."/>
            <person name="Eikrem W."/>
            <person name="Gready J.E."/>
            <person name="John U."/>
            <person name="Lanier W."/>
            <person name="Lindquist E.A."/>
            <person name="Lucas S."/>
            <person name="Mayer K.F."/>
            <person name="Moreau H."/>
            <person name="Not F."/>
            <person name="Otillar R."/>
            <person name="Panaud O."/>
            <person name="Pangilinan J."/>
            <person name="Paulsen I."/>
            <person name="Piegu B."/>
            <person name="Poliakov A."/>
            <person name="Robbens S."/>
            <person name="Schmutz J."/>
            <person name="Toulza E."/>
            <person name="Wyss T."/>
            <person name="Zelensky A."/>
            <person name="Zhou K."/>
            <person name="Armbrust E.V."/>
            <person name="Bhattacharya D."/>
            <person name="Goodenough U.W."/>
            <person name="Van de Peer Y."/>
            <person name="Grigoriev I.V."/>
        </authorList>
    </citation>
    <scope>NUCLEOTIDE SEQUENCE [LARGE SCALE GENOMIC DNA]</scope>
    <source>
        <strain evidence="9">RCC299 / NOUM17</strain>
    </source>
</reference>
<dbReference type="KEGG" id="mis:MICPUN_87830"/>
<evidence type="ECO:0000256" key="3">
    <source>
        <dbReference type="ARBA" id="ARBA00022679"/>
    </source>
</evidence>
<organism evidence="8 9">
    <name type="scientific">Micromonas commoda (strain RCC299 / NOUM17 / CCMP2709)</name>
    <name type="common">Picoplanktonic green alga</name>
    <dbReference type="NCBI Taxonomy" id="296587"/>
    <lineage>
        <taxon>Eukaryota</taxon>
        <taxon>Viridiplantae</taxon>
        <taxon>Chlorophyta</taxon>
        <taxon>Mamiellophyceae</taxon>
        <taxon>Mamiellales</taxon>
        <taxon>Mamiellaceae</taxon>
        <taxon>Micromonas</taxon>
    </lineage>
</organism>
<dbReference type="CDD" id="cd11642">
    <property type="entry name" value="SUMT"/>
    <property type="match status" value="1"/>
</dbReference>
<evidence type="ECO:0000256" key="4">
    <source>
        <dbReference type="ARBA" id="ARBA00022691"/>
    </source>
</evidence>
<dbReference type="GO" id="GO:0004851">
    <property type="term" value="F:uroporphyrin-III C-methyltransferase activity"/>
    <property type="evidence" value="ECO:0007669"/>
    <property type="project" value="UniProtKB-EC"/>
</dbReference>
<keyword evidence="9" id="KW-1185">Reference proteome</keyword>
<evidence type="ECO:0000313" key="9">
    <source>
        <dbReference type="Proteomes" id="UP000002009"/>
    </source>
</evidence>
<dbReference type="InterPro" id="IPR006366">
    <property type="entry name" value="CobA/CysG_C"/>
</dbReference>
<evidence type="ECO:0000256" key="5">
    <source>
        <dbReference type="ARBA" id="ARBA00023244"/>
    </source>
</evidence>
<keyword evidence="4" id="KW-0949">S-adenosyl-L-methionine</keyword>
<evidence type="ECO:0000259" key="7">
    <source>
        <dbReference type="Pfam" id="PF00590"/>
    </source>
</evidence>
<name>C1EF31_MICCC</name>
<dbReference type="InterPro" id="IPR050161">
    <property type="entry name" value="Siro_Cobalamin_biosynth"/>
</dbReference>
<dbReference type="GO" id="GO:0019354">
    <property type="term" value="P:siroheme biosynthetic process"/>
    <property type="evidence" value="ECO:0007669"/>
    <property type="project" value="InterPro"/>
</dbReference>
<dbReference type="InParanoid" id="C1EF31"/>
<dbReference type="PANTHER" id="PTHR45790">
    <property type="entry name" value="SIROHEME SYNTHASE-RELATED"/>
    <property type="match status" value="1"/>
</dbReference>
<dbReference type="AlphaFoldDB" id="C1EF31"/>
<dbReference type="FunCoup" id="C1EF31">
    <property type="interactions" value="149"/>
</dbReference>
<feature type="compositionally biased region" description="Basic and acidic residues" evidence="6">
    <location>
        <begin position="399"/>
        <end position="423"/>
    </location>
</feature>
<dbReference type="NCBIfam" id="TIGR01469">
    <property type="entry name" value="cobA_cysG_Cterm"/>
    <property type="match status" value="1"/>
</dbReference>
<feature type="region of interest" description="Disordered" evidence="6">
    <location>
        <begin position="1"/>
        <end position="68"/>
    </location>
</feature>
<dbReference type="RefSeq" id="XP_002505520.1">
    <property type="nucleotide sequence ID" value="XM_002505474.1"/>
</dbReference>
<accession>C1EF31</accession>
<feature type="compositionally biased region" description="Acidic residues" evidence="6">
    <location>
        <begin position="424"/>
        <end position="435"/>
    </location>
</feature>
<dbReference type="STRING" id="296587.C1EF31"/>
<dbReference type="InterPro" id="IPR014776">
    <property type="entry name" value="4pyrrole_Mease_sub2"/>
</dbReference>
<dbReference type="InterPro" id="IPR000878">
    <property type="entry name" value="4pyrrol_Mease"/>
</dbReference>
<evidence type="ECO:0000313" key="8">
    <source>
        <dbReference type="EMBL" id="ACO66778.1"/>
    </source>
</evidence>
<dbReference type="Gene3D" id="3.40.1010.10">
    <property type="entry name" value="Cobalt-precorrin-4 Transmethylase, Domain 1"/>
    <property type="match status" value="1"/>
</dbReference>
<feature type="compositionally biased region" description="Basic and acidic residues" evidence="6">
    <location>
        <begin position="48"/>
        <end position="62"/>
    </location>
</feature>
<keyword evidence="5" id="KW-0627">Porphyrin biosynthesis</keyword>
<dbReference type="Proteomes" id="UP000002009">
    <property type="component" value="Chromosome 13"/>
</dbReference>
<keyword evidence="3" id="KW-0808">Transferase</keyword>
<feature type="region of interest" description="Disordered" evidence="6">
    <location>
        <begin position="379"/>
        <end position="435"/>
    </location>
</feature>
<dbReference type="SUPFAM" id="SSF53790">
    <property type="entry name" value="Tetrapyrrole methylase"/>
    <property type="match status" value="1"/>
</dbReference>
<evidence type="ECO:0000256" key="6">
    <source>
        <dbReference type="SAM" id="MobiDB-lite"/>
    </source>
</evidence>
<dbReference type="PANTHER" id="PTHR45790:SF3">
    <property type="entry name" value="S-ADENOSYL-L-METHIONINE-DEPENDENT UROPORPHYRINOGEN III METHYLTRANSFERASE, CHLOROPLASTIC"/>
    <property type="match status" value="1"/>
</dbReference>
<feature type="domain" description="Tetrapyrrole methylase" evidence="7">
    <location>
        <begin position="120"/>
        <end position="344"/>
    </location>
</feature>
<protein>
    <recommendedName>
        <fullName evidence="1">uroporphyrinogen-III C-methyltransferase</fullName>
        <ecNumber evidence="1">2.1.1.107</ecNumber>
    </recommendedName>
</protein>
<dbReference type="EMBL" id="CP001331">
    <property type="protein sequence ID" value="ACO66778.1"/>
    <property type="molecule type" value="Genomic_DNA"/>
</dbReference>
<feature type="compositionally biased region" description="Low complexity" evidence="6">
    <location>
        <begin position="12"/>
        <end position="22"/>
    </location>
</feature>
<dbReference type="OrthoDB" id="508204at2759"/>
<dbReference type="InterPro" id="IPR014777">
    <property type="entry name" value="4pyrrole_Mease_sub1"/>
</dbReference>
<gene>
    <name evidence="8" type="primary">UPM1</name>
    <name evidence="8" type="ORF">MICPUN_87830</name>
</gene>
<dbReference type="PROSITE" id="PS00839">
    <property type="entry name" value="SUMT_1"/>
    <property type="match status" value="1"/>
</dbReference>
<dbReference type="InterPro" id="IPR035996">
    <property type="entry name" value="4pyrrol_Methylase_sf"/>
</dbReference>
<keyword evidence="2 8" id="KW-0489">Methyltransferase</keyword>
<dbReference type="OMA" id="HLMQTAD"/>
<dbReference type="eggNOG" id="KOG1527">
    <property type="taxonomic scope" value="Eukaryota"/>
</dbReference>
<dbReference type="GeneID" id="8248693"/>
<dbReference type="GO" id="GO:0032259">
    <property type="term" value="P:methylation"/>
    <property type="evidence" value="ECO:0007669"/>
    <property type="project" value="UniProtKB-KW"/>
</dbReference>
<sequence length="435" mass="45603">MRATPALERRALSSLGASSRTSIGAVTRAGRFGPSSRVPHARSPLRARAGDRDRVPDGDKNSRYYSESAAGPAELDSLLELYLSKCRSNAAADAARAALERPSAEPSPASIPPRGPSAGKVYLIGTGPGDPGLLTLKAYHLMQTADVVLYDRLVSPQILDLVSTNSTMLYVGKQSGYHTRTQDEIEAMMLAFAANGATIVRLKGGDPLVFGRGGEEMEALAARGHEVRIVPGITAAAGVGSELGIPLTHRGVATSVRLLTGHLREGAAKEAASGDGNAVADAVDFAVTSADLDTTLVVYMGLATLPALAAKLLASGFPADTPAVAVERGTTHLERRVFSTIENLPASVATCGLKSPTLLIVGATVKLSPWWPWRDRAGDAVAPPSASPAYDLQTGLPSEDTREWFTEHSRTLGKLREMGKGVEEPSEEGDPSPAR</sequence>
<dbReference type="NCBIfam" id="NF004790">
    <property type="entry name" value="PRK06136.1"/>
    <property type="match status" value="1"/>
</dbReference>
<evidence type="ECO:0000256" key="1">
    <source>
        <dbReference type="ARBA" id="ARBA00012162"/>
    </source>
</evidence>
<dbReference type="FunFam" id="3.40.1010.10:FF:000001">
    <property type="entry name" value="Siroheme synthase"/>
    <property type="match status" value="1"/>
</dbReference>
<feature type="region of interest" description="Disordered" evidence="6">
    <location>
        <begin position="97"/>
        <end position="116"/>
    </location>
</feature>
<evidence type="ECO:0000256" key="2">
    <source>
        <dbReference type="ARBA" id="ARBA00022603"/>
    </source>
</evidence>
<dbReference type="Gene3D" id="3.30.950.10">
    <property type="entry name" value="Methyltransferase, Cobalt-precorrin-4 Transmethylase, Domain 2"/>
    <property type="match status" value="1"/>
</dbReference>
<proteinExistence type="predicted"/>
<dbReference type="EC" id="2.1.1.107" evidence="1"/>
<dbReference type="Pfam" id="PF00590">
    <property type="entry name" value="TP_methylase"/>
    <property type="match status" value="1"/>
</dbReference>